<feature type="compositionally biased region" description="Low complexity" evidence="1">
    <location>
        <begin position="267"/>
        <end position="283"/>
    </location>
</feature>
<proteinExistence type="predicted"/>
<comment type="caution">
    <text evidence="3">The sequence shown here is derived from an EMBL/GenBank/DDBJ whole genome shotgun (WGS) entry which is preliminary data.</text>
</comment>
<dbReference type="Pfam" id="PF13881">
    <property type="entry name" value="Rad60-SLD_2"/>
    <property type="match status" value="1"/>
</dbReference>
<keyword evidence="4" id="KW-1185">Reference proteome</keyword>
<feature type="compositionally biased region" description="Polar residues" evidence="1">
    <location>
        <begin position="12"/>
        <end position="23"/>
    </location>
</feature>
<feature type="region of interest" description="Disordered" evidence="1">
    <location>
        <begin position="120"/>
        <end position="142"/>
    </location>
</feature>
<evidence type="ECO:0000259" key="2">
    <source>
        <dbReference type="Pfam" id="PF13881"/>
    </source>
</evidence>
<evidence type="ECO:0000313" key="3">
    <source>
        <dbReference type="EMBL" id="KAL0632390.1"/>
    </source>
</evidence>
<dbReference type="InterPro" id="IPR039540">
    <property type="entry name" value="UBL3-like_ubiquitin_dom"/>
</dbReference>
<dbReference type="PANTHER" id="PTHR13169">
    <property type="entry name" value="UBIQUITIN-LIKE PROTEIN 3 HCG-1 PROTEIN"/>
    <property type="match status" value="1"/>
</dbReference>
<feature type="compositionally biased region" description="Low complexity" evidence="1">
    <location>
        <begin position="54"/>
        <end position="71"/>
    </location>
</feature>
<feature type="domain" description="UBL3-like ubiquitin" evidence="2">
    <location>
        <begin position="188"/>
        <end position="260"/>
    </location>
</feature>
<evidence type="ECO:0000256" key="1">
    <source>
        <dbReference type="SAM" id="MobiDB-lite"/>
    </source>
</evidence>
<gene>
    <name evidence="3" type="ORF">Q9L58_008713</name>
</gene>
<dbReference type="EMBL" id="JBBBZM010000171">
    <property type="protein sequence ID" value="KAL0632390.1"/>
    <property type="molecule type" value="Genomic_DNA"/>
</dbReference>
<organism evidence="3 4">
    <name type="scientific">Discina gigas</name>
    <dbReference type="NCBI Taxonomy" id="1032678"/>
    <lineage>
        <taxon>Eukaryota</taxon>
        <taxon>Fungi</taxon>
        <taxon>Dikarya</taxon>
        <taxon>Ascomycota</taxon>
        <taxon>Pezizomycotina</taxon>
        <taxon>Pezizomycetes</taxon>
        <taxon>Pezizales</taxon>
        <taxon>Discinaceae</taxon>
        <taxon>Discina</taxon>
    </lineage>
</organism>
<sequence>MSASSPALSPSQAETASPPNSRSESSEQHDASTSMSPLAGDDTATGHYPVPKSQQQQQQAQQQQQQQQQQQEASSSGLAPARAEITDLSELVEGPPAAVALATGTVATPIDNIVPPTAVTTVPVTGESPPSPEMRTPSSSPPIGPSVVALSVTLLLISGVRHQFTMDETYLEQHSVKAQSGKESLRDPFEMSVWQLKECIWKDWKDEWDQRPASAMFIRLIHFGRMLEDRHLLRDCRLNQDTPNVVHMTVRPPEVGDDEMTQRSAKPGFGHSGSNGNSGSSPSCRCVIL</sequence>
<dbReference type="SUPFAM" id="SSF54236">
    <property type="entry name" value="Ubiquitin-like"/>
    <property type="match status" value="1"/>
</dbReference>
<dbReference type="InterPro" id="IPR040015">
    <property type="entry name" value="UBL3-like"/>
</dbReference>
<accession>A0ABR3G8Z4</accession>
<feature type="region of interest" description="Disordered" evidence="1">
    <location>
        <begin position="248"/>
        <end position="289"/>
    </location>
</feature>
<name>A0ABR3G8Z4_9PEZI</name>
<dbReference type="Gene3D" id="3.10.20.90">
    <property type="entry name" value="Phosphatidylinositol 3-kinase Catalytic Subunit, Chain A, domain 1"/>
    <property type="match status" value="1"/>
</dbReference>
<reference evidence="3 4" key="1">
    <citation type="submission" date="2024-02" db="EMBL/GenBank/DDBJ databases">
        <title>Discinaceae phylogenomics.</title>
        <authorList>
            <person name="Dirks A.C."/>
            <person name="James T.Y."/>
        </authorList>
    </citation>
    <scope>NUCLEOTIDE SEQUENCE [LARGE SCALE GENOMIC DNA]</scope>
    <source>
        <strain evidence="3 4">ACD0624</strain>
    </source>
</reference>
<evidence type="ECO:0000313" key="4">
    <source>
        <dbReference type="Proteomes" id="UP001447188"/>
    </source>
</evidence>
<dbReference type="PANTHER" id="PTHR13169:SF0">
    <property type="entry name" value="UBIQUITIN-LIKE PROTEIN 3"/>
    <property type="match status" value="1"/>
</dbReference>
<feature type="region of interest" description="Disordered" evidence="1">
    <location>
        <begin position="1"/>
        <end position="80"/>
    </location>
</feature>
<protein>
    <recommendedName>
        <fullName evidence="2">UBL3-like ubiquitin domain-containing protein</fullName>
    </recommendedName>
</protein>
<dbReference type="InterPro" id="IPR029071">
    <property type="entry name" value="Ubiquitin-like_domsf"/>
</dbReference>
<feature type="compositionally biased region" description="Low complexity" evidence="1">
    <location>
        <begin position="1"/>
        <end position="11"/>
    </location>
</feature>
<dbReference type="Proteomes" id="UP001447188">
    <property type="component" value="Unassembled WGS sequence"/>
</dbReference>